<dbReference type="HOGENOM" id="CLU_021357_0_0_11"/>
<dbReference type="InterPro" id="IPR052754">
    <property type="entry name" value="NTPase_KAP_P-loop"/>
</dbReference>
<feature type="domain" description="KAP NTPase" evidence="1">
    <location>
        <begin position="61"/>
        <end position="334"/>
    </location>
</feature>
<dbReference type="Gene3D" id="3.40.50.300">
    <property type="entry name" value="P-loop containing nucleotide triphosphate hydrolases"/>
    <property type="match status" value="1"/>
</dbReference>
<dbReference type="eggNOG" id="COG4928">
    <property type="taxonomic scope" value="Bacteria"/>
</dbReference>
<dbReference type="Pfam" id="PF07693">
    <property type="entry name" value="KAP_NTPase"/>
    <property type="match status" value="1"/>
</dbReference>
<dbReference type="AlphaFoldDB" id="H8IW62"/>
<dbReference type="PANTHER" id="PTHR22674:SF6">
    <property type="entry name" value="NTPASE KAP FAMILY P-LOOP DOMAIN-CONTAINING PROTEIN 1"/>
    <property type="match status" value="1"/>
</dbReference>
<name>H8IW62_MYCIA</name>
<dbReference type="InterPro" id="IPR011646">
    <property type="entry name" value="KAP_P-loop"/>
</dbReference>
<organism evidence="2 3">
    <name type="scientific">Mycobacterium intracellulare (strain ATCC 13950 / DSM 43223 / JCM 6384 / NCTC 13025 / 3600)</name>
    <dbReference type="NCBI Taxonomy" id="487521"/>
    <lineage>
        <taxon>Bacteria</taxon>
        <taxon>Bacillati</taxon>
        <taxon>Actinomycetota</taxon>
        <taxon>Actinomycetes</taxon>
        <taxon>Mycobacteriales</taxon>
        <taxon>Mycobacteriaceae</taxon>
        <taxon>Mycobacterium</taxon>
        <taxon>Mycobacterium avium complex (MAC)</taxon>
    </lineage>
</organism>
<dbReference type="SUPFAM" id="SSF52540">
    <property type="entry name" value="P-loop containing nucleoside triphosphate hydrolases"/>
    <property type="match status" value="1"/>
</dbReference>
<accession>H8IW62</accession>
<evidence type="ECO:0000313" key="2">
    <source>
        <dbReference type="EMBL" id="AFC45946.1"/>
    </source>
</evidence>
<reference evidence="2 3" key="1">
    <citation type="journal article" date="2012" name="J. Bacteriol.">
        <title>Complete genome sequence of Mycobacterium intracellulare strain ATCC 13950T.</title>
        <authorList>
            <person name="Kim B.J."/>
            <person name="Choi B.S."/>
            <person name="Lim J.S."/>
            <person name="Choi I.Y."/>
            <person name="Lee J.H."/>
            <person name="Chun J."/>
            <person name="Kook Y.H."/>
            <person name="Kim B.J."/>
        </authorList>
    </citation>
    <scope>NUCLEOTIDE SEQUENCE [LARGE SCALE GENOMIC DNA]</scope>
    <source>
        <strain evidence="3">ATCC 13950 / DSM 43223 / JCM 6384 / NCTC 13025 / 3600</strain>
    </source>
</reference>
<proteinExistence type="predicted"/>
<dbReference type="EMBL" id="CP003322">
    <property type="protein sequence ID" value="AFC45946.1"/>
    <property type="molecule type" value="Genomic_DNA"/>
</dbReference>
<protein>
    <recommendedName>
        <fullName evidence="1">KAP NTPase domain-containing protein</fullName>
    </recommendedName>
</protein>
<dbReference type="PATRIC" id="fig|487521.10.peg.4733"/>
<dbReference type="KEGG" id="mia:OCU_47270"/>
<gene>
    <name evidence="2" type="ordered locus">OCU_47270</name>
</gene>
<sequence length="736" mass="81835">MKSVMEAVRTARTGMTLEQRRAGLVTNVSPQECVNKAMKIPSEDPITDPADDMLGRVGPARRLARRITMFDLQNGLVVGVLGPWGSGKTTFVNFVRGELATLGVPILDFNPWMFSGAQALVDAFFVEISSQLKLKRELKEVGADLEAYGEALNGLGWIPLVGTWIDRARIINKGVAKVMQRSRGGISSRKAKIAGRLANLRDPIIVVLDDIDRLTTAEIRDVFKLIRLTASFPNVVYITAFDRARVEKALEEEGIRGRDYLEKILPLAIDIPVVPDTILQQQVFKSLNAAIEGVPSAVDFASDAWPDIFFEIIWPLIRNMRDVRRLELAVRITAGELEGQVQIVDAIALEAIRVFLPDTFLLLASSVNALTTTHDAFYGGMTPNPNIALFQAQVDKLVDSADDKAKIIKAMIQRLFPAANRYVGGSIYGSDWQDDWRTSRRVAHKDILNFYLERIASSSLTAFNYAEQAFEKMTDEHSLKTLLYSVDPQLRQDVLAALESFERKFTEDQVTPTSIVLLNMLPDIPEIERGMFDLGSGLRVSRITLRLLKVLPDQESVERHLSEIIPRLNSLSAKLQIISDVGYSEGRGAKLASREMVAQLERQWRADVRATAAADLSSETDLLRVMLTAVRETTAEEPPMVVDPSPIVTSALLRSAVSDVRSATLGQRAVRKTPRLAWDALVEIYGSESMLKTRLGELRATEELELEDLLALAARYESGWRPPEFGQYGNADEDES</sequence>
<evidence type="ECO:0000313" key="3">
    <source>
        <dbReference type="Proteomes" id="UP000008004"/>
    </source>
</evidence>
<dbReference type="PANTHER" id="PTHR22674">
    <property type="entry name" value="NTPASE, KAP FAMILY P-LOOP DOMAIN-CONTAINING 1"/>
    <property type="match status" value="1"/>
</dbReference>
<dbReference type="Proteomes" id="UP000008004">
    <property type="component" value="Chromosome"/>
</dbReference>
<dbReference type="InterPro" id="IPR027417">
    <property type="entry name" value="P-loop_NTPase"/>
</dbReference>
<evidence type="ECO:0000259" key="1">
    <source>
        <dbReference type="Pfam" id="PF07693"/>
    </source>
</evidence>